<dbReference type="InterPro" id="IPR015940">
    <property type="entry name" value="UBA"/>
</dbReference>
<keyword evidence="4 5" id="KW-0472">Membrane</keyword>
<sequence>MMLSQALYLTCLPQKGTDKAPVSKGLMGCMFLTCTALNVPLLAHLRKYLICKLPDVFLKGEIWRIASAKISFVDTKDLVCGSLLIYYFRVFERRYGSHKFASFLVASQVITTVLEVLTILTLQWFAIDLHSGGFLPPGPRPTVRTVTSSSLPRTSTSHPRPSFDTLFGPAKWDRFFIVPSDAPHSACTLSFQKCLHRQVGMVTFRTRADWSRLVVVDTEATALLDLKDLDGNPFYITPDITLNTCTGTVSIHPHSCPVDDKEWSDCASPLLDLWAEIYDAVAVYCYTIPPRGCQRYGVIFPLFVNYLFDIPRVAQTSVLGIPITGKTLTYLLGLQVCSTSAATAISAFSGIIAGIFYRYNILYVQQVPWVPGWLARGASATLARLLASPPPPEGPAGATLELQRQEQIESWEQEMMMNRAREMRNRPGANGAVHPFMQNFIGRRQNNPAHPNPPPTEEQVQTLVEMGFDRQRVINALQTCNNDVNTATHLLLQES</sequence>
<keyword evidence="2 5" id="KW-0812">Transmembrane</keyword>
<feature type="transmembrane region" description="Helical" evidence="5">
    <location>
        <begin position="103"/>
        <end position="126"/>
    </location>
</feature>
<dbReference type="InterPro" id="IPR035952">
    <property type="entry name" value="Rhomboid-like_sf"/>
</dbReference>
<protein>
    <submittedName>
        <fullName evidence="7">Ubiquitin-associated domain-containing protein 2</fullName>
    </submittedName>
</protein>
<evidence type="ECO:0000313" key="7">
    <source>
        <dbReference type="EMBL" id="KAG0715110.1"/>
    </source>
</evidence>
<evidence type="ECO:0000256" key="5">
    <source>
        <dbReference type="SAM" id="Phobius"/>
    </source>
</evidence>
<dbReference type="SMART" id="SM00165">
    <property type="entry name" value="UBA"/>
    <property type="match status" value="1"/>
</dbReference>
<dbReference type="GO" id="GO:0004252">
    <property type="term" value="F:serine-type endopeptidase activity"/>
    <property type="evidence" value="ECO:0007669"/>
    <property type="project" value="TreeGrafter"/>
</dbReference>
<organism evidence="7 8">
    <name type="scientific">Chionoecetes opilio</name>
    <name type="common">Atlantic snow crab</name>
    <name type="synonym">Cancer opilio</name>
    <dbReference type="NCBI Taxonomy" id="41210"/>
    <lineage>
        <taxon>Eukaryota</taxon>
        <taxon>Metazoa</taxon>
        <taxon>Ecdysozoa</taxon>
        <taxon>Arthropoda</taxon>
        <taxon>Crustacea</taxon>
        <taxon>Multicrustacea</taxon>
        <taxon>Malacostraca</taxon>
        <taxon>Eumalacostraca</taxon>
        <taxon>Eucarida</taxon>
        <taxon>Decapoda</taxon>
        <taxon>Pleocyemata</taxon>
        <taxon>Brachyura</taxon>
        <taxon>Eubrachyura</taxon>
        <taxon>Majoidea</taxon>
        <taxon>Majidae</taxon>
        <taxon>Chionoecetes</taxon>
    </lineage>
</organism>
<evidence type="ECO:0000256" key="1">
    <source>
        <dbReference type="ARBA" id="ARBA00004141"/>
    </source>
</evidence>
<name>A0A8J5CLQ9_CHIOP</name>
<dbReference type="PANTHER" id="PTHR43066">
    <property type="entry name" value="RHOMBOID-RELATED PROTEIN"/>
    <property type="match status" value="1"/>
</dbReference>
<feature type="domain" description="UBA" evidence="6">
    <location>
        <begin position="454"/>
        <end position="494"/>
    </location>
</feature>
<accession>A0A8J5CLQ9</accession>
<dbReference type="Gene3D" id="1.10.8.10">
    <property type="entry name" value="DNA helicase RuvA subunit, C-terminal domain"/>
    <property type="match status" value="1"/>
</dbReference>
<dbReference type="SUPFAM" id="SSF144091">
    <property type="entry name" value="Rhomboid-like"/>
    <property type="match status" value="1"/>
</dbReference>
<dbReference type="PANTHER" id="PTHR43066:SF21">
    <property type="entry name" value="UBIQUITIN-ASSOCIATED DOMAIN-CONTAINING PROTEIN 2"/>
    <property type="match status" value="1"/>
</dbReference>
<evidence type="ECO:0000256" key="4">
    <source>
        <dbReference type="ARBA" id="ARBA00023136"/>
    </source>
</evidence>
<dbReference type="OrthoDB" id="272778at2759"/>
<dbReference type="InterPro" id="IPR041928">
    <property type="entry name" value="UBA_UBAC2"/>
</dbReference>
<feature type="transmembrane region" description="Helical" evidence="5">
    <location>
        <begin position="25"/>
        <end position="43"/>
    </location>
</feature>
<dbReference type="SUPFAM" id="SSF46934">
    <property type="entry name" value="UBA-like"/>
    <property type="match status" value="1"/>
</dbReference>
<dbReference type="GO" id="GO:0016020">
    <property type="term" value="C:membrane"/>
    <property type="evidence" value="ECO:0007669"/>
    <property type="project" value="UniProtKB-SubCell"/>
</dbReference>
<dbReference type="InterPro" id="IPR009060">
    <property type="entry name" value="UBA-like_sf"/>
</dbReference>
<evidence type="ECO:0000313" key="8">
    <source>
        <dbReference type="Proteomes" id="UP000770661"/>
    </source>
</evidence>
<comment type="subcellular location">
    <subcellularLocation>
        <location evidence="1">Membrane</location>
        <topology evidence="1">Multi-pass membrane protein</topology>
    </subcellularLocation>
</comment>
<evidence type="ECO:0000256" key="3">
    <source>
        <dbReference type="ARBA" id="ARBA00022989"/>
    </source>
</evidence>
<keyword evidence="3 5" id="KW-1133">Transmembrane helix</keyword>
<evidence type="ECO:0000259" key="6">
    <source>
        <dbReference type="PROSITE" id="PS50030"/>
    </source>
</evidence>
<dbReference type="CDD" id="cd14305">
    <property type="entry name" value="UBA_UBAC2"/>
    <property type="match status" value="1"/>
</dbReference>
<proteinExistence type="predicted"/>
<dbReference type="Proteomes" id="UP000770661">
    <property type="component" value="Unassembled WGS sequence"/>
</dbReference>
<dbReference type="EMBL" id="JACEEZ010020019">
    <property type="protein sequence ID" value="KAG0715110.1"/>
    <property type="molecule type" value="Genomic_DNA"/>
</dbReference>
<reference evidence="7" key="1">
    <citation type="submission" date="2020-07" db="EMBL/GenBank/DDBJ databases">
        <title>The High-quality genome of the commercially important snow crab, Chionoecetes opilio.</title>
        <authorList>
            <person name="Jeong J.-H."/>
            <person name="Ryu S."/>
        </authorList>
    </citation>
    <scope>NUCLEOTIDE SEQUENCE</scope>
    <source>
        <strain evidence="7">MADBK_172401_WGS</strain>
        <tissue evidence="7">Digestive gland</tissue>
    </source>
</reference>
<dbReference type="Pfam" id="PF00627">
    <property type="entry name" value="UBA"/>
    <property type="match status" value="1"/>
</dbReference>
<gene>
    <name evidence="7" type="primary">UBAC2</name>
    <name evidence="7" type="ORF">GWK47_012714</name>
</gene>
<comment type="caution">
    <text evidence="7">The sequence shown here is derived from an EMBL/GenBank/DDBJ whole genome shotgun (WGS) entry which is preliminary data.</text>
</comment>
<dbReference type="AlphaFoldDB" id="A0A8J5CLQ9"/>
<dbReference type="PROSITE" id="PS50030">
    <property type="entry name" value="UBA"/>
    <property type="match status" value="1"/>
</dbReference>
<evidence type="ECO:0000256" key="2">
    <source>
        <dbReference type="ARBA" id="ARBA00022692"/>
    </source>
</evidence>
<keyword evidence="8" id="KW-1185">Reference proteome</keyword>